<dbReference type="Gene3D" id="3.30.420.10">
    <property type="entry name" value="Ribonuclease H-like superfamily/Ribonuclease H"/>
    <property type="match status" value="1"/>
</dbReference>
<evidence type="ECO:0000313" key="4">
    <source>
        <dbReference type="EMBL" id="GEU41884.1"/>
    </source>
</evidence>
<dbReference type="InterPro" id="IPR039537">
    <property type="entry name" value="Retrotran_Ty1/copia-like"/>
</dbReference>
<gene>
    <name evidence="4" type="ORF">Tci_013862</name>
</gene>
<dbReference type="SUPFAM" id="SSF53098">
    <property type="entry name" value="Ribonuclease H-like"/>
    <property type="match status" value="1"/>
</dbReference>
<dbReference type="PANTHER" id="PTHR42648">
    <property type="entry name" value="TRANSPOSASE, PUTATIVE-RELATED"/>
    <property type="match status" value="1"/>
</dbReference>
<keyword evidence="1" id="KW-0175">Coiled coil</keyword>
<protein>
    <submittedName>
        <fullName evidence="4">Retrovirus-related Pol polyprotein from transposon TNT 1-94</fullName>
    </submittedName>
</protein>
<evidence type="ECO:0000256" key="1">
    <source>
        <dbReference type="SAM" id="Coils"/>
    </source>
</evidence>
<comment type="caution">
    <text evidence="4">The sequence shown here is derived from an EMBL/GenBank/DDBJ whole genome shotgun (WGS) entry which is preliminary data.</text>
</comment>
<dbReference type="GO" id="GO:0015074">
    <property type="term" value="P:DNA integration"/>
    <property type="evidence" value="ECO:0007669"/>
    <property type="project" value="InterPro"/>
</dbReference>
<dbReference type="Pfam" id="PF14223">
    <property type="entry name" value="Retrotran_gag_2"/>
    <property type="match status" value="1"/>
</dbReference>
<dbReference type="Pfam" id="PF00665">
    <property type="entry name" value="rve"/>
    <property type="match status" value="1"/>
</dbReference>
<feature type="domain" description="Integrase catalytic" evidence="3">
    <location>
        <begin position="425"/>
        <end position="597"/>
    </location>
</feature>
<feature type="coiled-coil region" evidence="1">
    <location>
        <begin position="842"/>
        <end position="879"/>
    </location>
</feature>
<dbReference type="AlphaFoldDB" id="A0A6L2K1Y5"/>
<dbReference type="InterPro" id="IPR001584">
    <property type="entry name" value="Integrase_cat-core"/>
</dbReference>
<dbReference type="Pfam" id="PF25597">
    <property type="entry name" value="SH3_retrovirus"/>
    <property type="match status" value="1"/>
</dbReference>
<feature type="region of interest" description="Disordered" evidence="2">
    <location>
        <begin position="695"/>
        <end position="745"/>
    </location>
</feature>
<dbReference type="InterPro" id="IPR057670">
    <property type="entry name" value="SH3_retrovirus"/>
</dbReference>
<dbReference type="InterPro" id="IPR012337">
    <property type="entry name" value="RNaseH-like_sf"/>
</dbReference>
<sequence>MDQDSVHMVVSSNVPMLKPCEYELWRMRMEQHIQMVDYFVWEVIENDAKSLLQTIEKRFGGNAATKKTQRNLLKQQYENFTASSSEVLDQTFDRLQKLISQLEIHGESILQEDVNQKFLISLSPEWNTHTIVWRNKPEIEILSLDDLYNNLNIYETKVKRTSSSNINTNTNTQNLAFVSSNSTNSVNRAVSTAHDFTTDSTQATTVNSITIDNLSDVVIYSFFVQAEDGPTNFALIAYSFTSSNSDVSTDSNCSSSCLENTKILKEQNEQLLKDLRTSKINAITYKTGLESVKARVLVYKKNESIYEEDIKIVDNCKTSVGYNTVPRPYTRNVFPPKPDLSCLEEFMNESIVTEPTVKKPVVETSAAKASADKPKVVRKNFGPSLIKDWISDNEDETESKPKIGKKIIKRSFSKIEFVKSKEQVKSSRKTIIKQGNVSYGGYVALGGKPKGGKITGKCTIRTDDYSRFTWVFFLASKDETSAILKTFIIGIENLVYQKIKVIRYDNGTEFKNREMNQFCEMKSIIRQYSVARTLQQNGVSERRNKTLIEAAGTMLADSTLPTTFWSEVVNTACYVQNRVLVVKPHNKIPYELFHSRTPGLSFMRPFGCPVTILNTKDHLGKFDGKAYEELFIGYSVNSKAFRVFNNRTRIVEENLHIRFNENTPNILRSEPNWLFDIDELTKSMNYKLVVAGNQSNGNAESKSSQNDGFQPSSDDGKKVDEDPRQEKVKNESTPTETQKPLLKDEDGKEVDVHMYRSMIGSLMYLTSSRPNIMFAVCACTRYQVKPKVSHLYGVKRIFREGQLQALVDWKKIPIIESTIRRDLQLEDDEGLYELVEESSKKAEAEITQEGSLKRAIDELEQERSKKQQVEDDKESKEHKKCLEIILDDEDDVNINATPLSSNTMLKNFNKEYLEVLWRLVKARSEKVKPMDHMDSFLLHNLMTMFEYHVEENVWKNQQGLVKVKN</sequence>
<dbReference type="EMBL" id="BKCJ010001496">
    <property type="protein sequence ID" value="GEU41884.1"/>
    <property type="molecule type" value="Genomic_DNA"/>
</dbReference>
<feature type="compositionally biased region" description="Basic and acidic residues" evidence="2">
    <location>
        <begin position="714"/>
        <end position="730"/>
    </location>
</feature>
<accession>A0A6L2K1Y5</accession>
<dbReference type="InterPro" id="IPR036397">
    <property type="entry name" value="RNaseH_sf"/>
</dbReference>
<dbReference type="GO" id="GO:0003676">
    <property type="term" value="F:nucleic acid binding"/>
    <property type="evidence" value="ECO:0007669"/>
    <property type="project" value="InterPro"/>
</dbReference>
<evidence type="ECO:0000259" key="3">
    <source>
        <dbReference type="PROSITE" id="PS50994"/>
    </source>
</evidence>
<organism evidence="4">
    <name type="scientific">Tanacetum cinerariifolium</name>
    <name type="common">Dalmatian daisy</name>
    <name type="synonym">Chrysanthemum cinerariifolium</name>
    <dbReference type="NCBI Taxonomy" id="118510"/>
    <lineage>
        <taxon>Eukaryota</taxon>
        <taxon>Viridiplantae</taxon>
        <taxon>Streptophyta</taxon>
        <taxon>Embryophyta</taxon>
        <taxon>Tracheophyta</taxon>
        <taxon>Spermatophyta</taxon>
        <taxon>Magnoliopsida</taxon>
        <taxon>eudicotyledons</taxon>
        <taxon>Gunneridae</taxon>
        <taxon>Pentapetalae</taxon>
        <taxon>asterids</taxon>
        <taxon>campanulids</taxon>
        <taxon>Asterales</taxon>
        <taxon>Asteraceae</taxon>
        <taxon>Asteroideae</taxon>
        <taxon>Anthemideae</taxon>
        <taxon>Anthemidinae</taxon>
        <taxon>Tanacetum</taxon>
    </lineage>
</organism>
<feature type="compositionally biased region" description="Polar residues" evidence="2">
    <location>
        <begin position="695"/>
        <end position="713"/>
    </location>
</feature>
<proteinExistence type="predicted"/>
<reference evidence="4" key="1">
    <citation type="journal article" date="2019" name="Sci. Rep.">
        <title>Draft genome of Tanacetum cinerariifolium, the natural source of mosquito coil.</title>
        <authorList>
            <person name="Yamashiro T."/>
            <person name="Shiraishi A."/>
            <person name="Satake H."/>
            <person name="Nakayama K."/>
        </authorList>
    </citation>
    <scope>NUCLEOTIDE SEQUENCE</scope>
</reference>
<name>A0A6L2K1Y5_TANCI</name>
<dbReference type="PANTHER" id="PTHR42648:SF32">
    <property type="entry name" value="RIBONUCLEASE H-LIKE DOMAIN, GAG-PRE-INTEGRASE DOMAIN PROTEIN-RELATED"/>
    <property type="match status" value="1"/>
</dbReference>
<dbReference type="PROSITE" id="PS50994">
    <property type="entry name" value="INTEGRASE"/>
    <property type="match status" value="1"/>
</dbReference>
<evidence type="ECO:0000256" key="2">
    <source>
        <dbReference type="SAM" id="MobiDB-lite"/>
    </source>
</evidence>